<evidence type="ECO:0000313" key="2">
    <source>
        <dbReference type="Proteomes" id="UP000823597"/>
    </source>
</evidence>
<accession>A0A9D9N949</accession>
<dbReference type="AlphaFoldDB" id="A0A9D9N949"/>
<reference evidence="1" key="2">
    <citation type="journal article" date="2021" name="PeerJ">
        <title>Extensive microbial diversity within the chicken gut microbiome revealed by metagenomics and culture.</title>
        <authorList>
            <person name="Gilroy R."/>
            <person name="Ravi A."/>
            <person name="Getino M."/>
            <person name="Pursley I."/>
            <person name="Horton D.L."/>
            <person name="Alikhan N.F."/>
            <person name="Baker D."/>
            <person name="Gharbi K."/>
            <person name="Hall N."/>
            <person name="Watson M."/>
            <person name="Adriaenssens E.M."/>
            <person name="Foster-Nyarko E."/>
            <person name="Jarju S."/>
            <person name="Secka A."/>
            <person name="Antonio M."/>
            <person name="Oren A."/>
            <person name="Chaudhuri R.R."/>
            <person name="La Ragione R."/>
            <person name="Hildebrand F."/>
            <person name="Pallen M.J."/>
        </authorList>
    </citation>
    <scope>NUCLEOTIDE SEQUENCE</scope>
    <source>
        <strain evidence="1">10037</strain>
    </source>
</reference>
<sequence length="48" mass="5682">MWTVAVLQMSVIIIFFLCSCDRYERLDLSPPEMKQYPTEITLEEAEKI</sequence>
<protein>
    <submittedName>
        <fullName evidence="1">Uncharacterized protein</fullName>
    </submittedName>
</protein>
<organism evidence="1 2">
    <name type="scientific">Candidatus Merdivivens pullistercoris</name>
    <dbReference type="NCBI Taxonomy" id="2840873"/>
    <lineage>
        <taxon>Bacteria</taxon>
        <taxon>Pseudomonadati</taxon>
        <taxon>Bacteroidota</taxon>
        <taxon>Bacteroidia</taxon>
        <taxon>Bacteroidales</taxon>
        <taxon>Muribaculaceae</taxon>
        <taxon>Muribaculaceae incertae sedis</taxon>
        <taxon>Candidatus Merdivivens</taxon>
    </lineage>
</organism>
<reference evidence="1" key="1">
    <citation type="submission" date="2020-10" db="EMBL/GenBank/DDBJ databases">
        <authorList>
            <person name="Gilroy R."/>
        </authorList>
    </citation>
    <scope>NUCLEOTIDE SEQUENCE</scope>
    <source>
        <strain evidence="1">10037</strain>
    </source>
</reference>
<comment type="caution">
    <text evidence="1">The sequence shown here is derived from an EMBL/GenBank/DDBJ whole genome shotgun (WGS) entry which is preliminary data.</text>
</comment>
<dbReference type="EMBL" id="JADIME010000018">
    <property type="protein sequence ID" value="MBO8464719.1"/>
    <property type="molecule type" value="Genomic_DNA"/>
</dbReference>
<name>A0A9D9N949_9BACT</name>
<gene>
    <name evidence="1" type="ORF">IAB93_01825</name>
</gene>
<proteinExistence type="predicted"/>
<dbReference type="Proteomes" id="UP000823597">
    <property type="component" value="Unassembled WGS sequence"/>
</dbReference>
<evidence type="ECO:0000313" key="1">
    <source>
        <dbReference type="EMBL" id="MBO8464719.1"/>
    </source>
</evidence>